<evidence type="ECO:0000256" key="5">
    <source>
        <dbReference type="SAM" id="Phobius"/>
    </source>
</evidence>
<proteinExistence type="predicted"/>
<evidence type="ECO:0000256" key="1">
    <source>
        <dbReference type="ARBA" id="ARBA00004141"/>
    </source>
</evidence>
<keyword evidence="3 5" id="KW-1133">Transmembrane helix</keyword>
<dbReference type="OrthoDB" id="7862095at2759"/>
<feature type="transmembrane region" description="Helical" evidence="5">
    <location>
        <begin position="106"/>
        <end position="127"/>
    </location>
</feature>
<accession>A0A1C7MMN3</accession>
<organism evidence="6 7">
    <name type="scientific">Grifola frondosa</name>
    <name type="common">Maitake</name>
    <name type="synonym">Polyporus frondosus</name>
    <dbReference type="NCBI Taxonomy" id="5627"/>
    <lineage>
        <taxon>Eukaryota</taxon>
        <taxon>Fungi</taxon>
        <taxon>Dikarya</taxon>
        <taxon>Basidiomycota</taxon>
        <taxon>Agaricomycotina</taxon>
        <taxon>Agaricomycetes</taxon>
        <taxon>Polyporales</taxon>
        <taxon>Grifolaceae</taxon>
        <taxon>Grifola</taxon>
    </lineage>
</organism>
<dbReference type="OMA" id="REYRNDF"/>
<dbReference type="Proteomes" id="UP000092993">
    <property type="component" value="Unassembled WGS sequence"/>
</dbReference>
<comment type="caution">
    <text evidence="6">The sequence shown here is derived from an EMBL/GenBank/DDBJ whole genome shotgun (WGS) entry which is preliminary data.</text>
</comment>
<keyword evidence="2 5" id="KW-0812">Transmembrane</keyword>
<dbReference type="Pfam" id="PF00335">
    <property type="entry name" value="Tetraspanin"/>
    <property type="match status" value="1"/>
</dbReference>
<evidence type="ECO:0000256" key="2">
    <source>
        <dbReference type="ARBA" id="ARBA00022692"/>
    </source>
</evidence>
<sequence length="231" mass="25688">MSRHFCFCIPVRAAVFFFSLISLLVGAVSAAAAWYLVWAIDAGKVEDIAWQINNPQDAENFRLVAGHYKTPLIIAGVIFTLVAVMSLFGFIGACARNRRMVKAYSFMTWLILLVSMAAAGLNLYAAFYGKPICVDVTDAQGKHQVCSQLILSTSRKIVLCVVLAIELLVNLYIVLVIRRYYRQLEDEQEYRREFKLSPTGAGTYEANQSLLNPATGHYPYSDASNAFGHKA</sequence>
<reference evidence="6 7" key="1">
    <citation type="submission" date="2016-03" db="EMBL/GenBank/DDBJ databases">
        <title>Whole genome sequencing of Grifola frondosa 9006-11.</title>
        <authorList>
            <person name="Min B."/>
            <person name="Park H."/>
            <person name="Kim J.-G."/>
            <person name="Cho H."/>
            <person name="Oh Y.-L."/>
            <person name="Kong W.-S."/>
            <person name="Choi I.-G."/>
        </authorList>
    </citation>
    <scope>NUCLEOTIDE SEQUENCE [LARGE SCALE GENOMIC DNA]</scope>
    <source>
        <strain evidence="6 7">9006-11</strain>
    </source>
</reference>
<feature type="transmembrane region" description="Helical" evidence="5">
    <location>
        <begin position="156"/>
        <end position="177"/>
    </location>
</feature>
<dbReference type="InterPro" id="IPR018499">
    <property type="entry name" value="Tetraspanin/Peripherin"/>
</dbReference>
<evidence type="ECO:0000313" key="6">
    <source>
        <dbReference type="EMBL" id="OBZ78113.1"/>
    </source>
</evidence>
<gene>
    <name evidence="6" type="ORF">A0H81_01887</name>
</gene>
<comment type="subcellular location">
    <subcellularLocation>
        <location evidence="1">Membrane</location>
        <topology evidence="1">Multi-pass membrane protein</topology>
    </subcellularLocation>
</comment>
<dbReference type="EMBL" id="LUGG01000002">
    <property type="protein sequence ID" value="OBZ78113.1"/>
    <property type="molecule type" value="Genomic_DNA"/>
</dbReference>
<protein>
    <submittedName>
        <fullName evidence="6">Uncharacterized protein</fullName>
    </submittedName>
</protein>
<dbReference type="AlphaFoldDB" id="A0A1C7MMN3"/>
<keyword evidence="4 5" id="KW-0472">Membrane</keyword>
<dbReference type="STRING" id="5627.A0A1C7MMN3"/>
<keyword evidence="7" id="KW-1185">Reference proteome</keyword>
<evidence type="ECO:0000256" key="4">
    <source>
        <dbReference type="ARBA" id="ARBA00023136"/>
    </source>
</evidence>
<name>A0A1C7MMN3_GRIFR</name>
<dbReference type="GO" id="GO:0016020">
    <property type="term" value="C:membrane"/>
    <property type="evidence" value="ECO:0007669"/>
    <property type="project" value="UniProtKB-SubCell"/>
</dbReference>
<evidence type="ECO:0000313" key="7">
    <source>
        <dbReference type="Proteomes" id="UP000092993"/>
    </source>
</evidence>
<feature type="transmembrane region" description="Helical" evidence="5">
    <location>
        <begin position="72"/>
        <end position="94"/>
    </location>
</feature>
<evidence type="ECO:0000256" key="3">
    <source>
        <dbReference type="ARBA" id="ARBA00022989"/>
    </source>
</evidence>